<gene>
    <name evidence="1" type="ORF">GALMADRAFT_267684</name>
</gene>
<dbReference type="HOGENOM" id="CLU_1678005_0_0_1"/>
<keyword evidence="2" id="KW-1185">Reference proteome</keyword>
<protein>
    <submittedName>
        <fullName evidence="1">Uncharacterized protein</fullName>
    </submittedName>
</protein>
<organism evidence="1 2">
    <name type="scientific">Galerina marginata (strain CBS 339.88)</name>
    <dbReference type="NCBI Taxonomy" id="685588"/>
    <lineage>
        <taxon>Eukaryota</taxon>
        <taxon>Fungi</taxon>
        <taxon>Dikarya</taxon>
        <taxon>Basidiomycota</taxon>
        <taxon>Agaricomycotina</taxon>
        <taxon>Agaricomycetes</taxon>
        <taxon>Agaricomycetidae</taxon>
        <taxon>Agaricales</taxon>
        <taxon>Agaricineae</taxon>
        <taxon>Strophariaceae</taxon>
        <taxon>Galerina</taxon>
    </lineage>
</organism>
<reference evidence="2" key="1">
    <citation type="journal article" date="2014" name="Proc. Natl. Acad. Sci. U.S.A.">
        <title>Extensive sampling of basidiomycete genomes demonstrates inadequacy of the white-rot/brown-rot paradigm for wood decay fungi.</title>
        <authorList>
            <person name="Riley R."/>
            <person name="Salamov A.A."/>
            <person name="Brown D.W."/>
            <person name="Nagy L.G."/>
            <person name="Floudas D."/>
            <person name="Held B.W."/>
            <person name="Levasseur A."/>
            <person name="Lombard V."/>
            <person name="Morin E."/>
            <person name="Otillar R."/>
            <person name="Lindquist E.A."/>
            <person name="Sun H."/>
            <person name="LaButti K.M."/>
            <person name="Schmutz J."/>
            <person name="Jabbour D."/>
            <person name="Luo H."/>
            <person name="Baker S.E."/>
            <person name="Pisabarro A.G."/>
            <person name="Walton J.D."/>
            <person name="Blanchette R.A."/>
            <person name="Henrissat B."/>
            <person name="Martin F."/>
            <person name="Cullen D."/>
            <person name="Hibbett D.S."/>
            <person name="Grigoriev I.V."/>
        </authorList>
    </citation>
    <scope>NUCLEOTIDE SEQUENCE [LARGE SCALE GENOMIC DNA]</scope>
    <source>
        <strain evidence="2">CBS 339.88</strain>
    </source>
</reference>
<evidence type="ECO:0000313" key="1">
    <source>
        <dbReference type="EMBL" id="KDR76798.1"/>
    </source>
</evidence>
<dbReference type="AlphaFoldDB" id="A0A067TCS5"/>
<accession>A0A067TCS5</accession>
<dbReference type="Proteomes" id="UP000027222">
    <property type="component" value="Unassembled WGS sequence"/>
</dbReference>
<sequence>MLFHSVEDPLFFVIFGLKHETQIPSFKASFPPQSFSGAAGLIISVISRMRPPRRFVVWRQASTTCSRLFINVHCYHLVAGTIVPPPQNESKSKTHCCRLATRLVALLVFYLCACRRRNSPRSPLPPRPSLFHPILLHPNCPSILPIQPPQHHILPSS</sequence>
<name>A0A067TCS5_GALM3</name>
<proteinExistence type="predicted"/>
<dbReference type="EMBL" id="KL142378">
    <property type="protein sequence ID" value="KDR76798.1"/>
    <property type="molecule type" value="Genomic_DNA"/>
</dbReference>
<evidence type="ECO:0000313" key="2">
    <source>
        <dbReference type="Proteomes" id="UP000027222"/>
    </source>
</evidence>